<accession>A0A101N1L0</accession>
<dbReference type="InterPro" id="IPR029510">
    <property type="entry name" value="Ald_DH_CS_GLU"/>
</dbReference>
<dbReference type="EMBL" id="LMWM01000030">
    <property type="protein sequence ID" value="KUM84871.1"/>
    <property type="molecule type" value="Genomic_DNA"/>
</dbReference>
<dbReference type="PROSITE" id="PS00687">
    <property type="entry name" value="ALDEHYDE_DEHYDR_GLU"/>
    <property type="match status" value="1"/>
</dbReference>
<dbReference type="FunFam" id="3.40.605.10:FF:000007">
    <property type="entry name" value="NAD/NADP-dependent betaine aldehyde dehydrogenase"/>
    <property type="match status" value="1"/>
</dbReference>
<sequence>MTVGGKDVHTVETFGVRNPATGRVFAQAPDCSPAQLDEAVQAAADAFPLWRDDIGARRGALLAAAARIEESAQELATLLTMEQGKPLADAHFEVMVTAMTLRGTAALDLPREVIRDDDEERIEVLHQPMGVVAAITPWNVPLIQAAMKFAPALLAGNTVVLKPSPFTPLSSLALGVVLRDALPPGVLNVVSGQDPLGAQLAAHPTVRKVSFTGSVAAGKHVAASAAPDLKRITLELGGNDAGILLDDFDLDVHADKLFWGAFVNCGQICAALKRLYVPRARYTEVVDALADRARSVEVGDGMLPGVRMGPLATAPQFARVQELVSDALAGGAIAAAGGRRLDGDGYFFAPTILRDLEDGVRVVDEEQFGPVLPVIPYDDIDDAVARANRTHFGLDGSAWSADPERAAAVAARLECGTSWVNTHAMPAPGVPFSGHKWSGLGVAGGLAGLLSYTETKVLHVVRGS</sequence>
<dbReference type="PANTHER" id="PTHR11699">
    <property type="entry name" value="ALDEHYDE DEHYDROGENASE-RELATED"/>
    <property type="match status" value="1"/>
</dbReference>
<protein>
    <submittedName>
        <fullName evidence="6">Aldehyde dehydrogenase</fullName>
    </submittedName>
</protein>
<dbReference type="Gene3D" id="3.40.309.10">
    <property type="entry name" value="Aldehyde Dehydrogenase, Chain A, domain 2"/>
    <property type="match status" value="1"/>
</dbReference>
<dbReference type="InterPro" id="IPR016161">
    <property type="entry name" value="Ald_DH/histidinol_DH"/>
</dbReference>
<dbReference type="InterPro" id="IPR016163">
    <property type="entry name" value="Ald_DH_C"/>
</dbReference>
<dbReference type="Pfam" id="PF00171">
    <property type="entry name" value="Aldedh"/>
    <property type="match status" value="1"/>
</dbReference>
<dbReference type="GO" id="GO:0016620">
    <property type="term" value="F:oxidoreductase activity, acting on the aldehyde or oxo group of donors, NAD or NADP as acceptor"/>
    <property type="evidence" value="ECO:0007669"/>
    <property type="project" value="InterPro"/>
</dbReference>
<dbReference type="InterPro" id="IPR015590">
    <property type="entry name" value="Aldehyde_DH_dom"/>
</dbReference>
<dbReference type="SUPFAM" id="SSF53720">
    <property type="entry name" value="ALDH-like"/>
    <property type="match status" value="1"/>
</dbReference>
<gene>
    <name evidence="6" type="ORF">AQI94_30530</name>
</gene>
<proteinExistence type="inferred from homology"/>
<dbReference type="InterPro" id="IPR016160">
    <property type="entry name" value="Ald_DH_CS_CYS"/>
</dbReference>
<feature type="active site" evidence="3">
    <location>
        <position position="235"/>
    </location>
</feature>
<dbReference type="OrthoDB" id="6882680at2"/>
<evidence type="ECO:0000256" key="4">
    <source>
        <dbReference type="RuleBase" id="RU003345"/>
    </source>
</evidence>
<dbReference type="PROSITE" id="PS00070">
    <property type="entry name" value="ALDEHYDE_DEHYDR_CYS"/>
    <property type="match status" value="1"/>
</dbReference>
<evidence type="ECO:0000313" key="6">
    <source>
        <dbReference type="EMBL" id="KUM84871.1"/>
    </source>
</evidence>
<feature type="domain" description="Aldehyde dehydrogenase" evidence="5">
    <location>
        <begin position="12"/>
        <end position="457"/>
    </location>
</feature>
<dbReference type="AlphaFoldDB" id="A0A101N1L0"/>
<keyword evidence="2 4" id="KW-0560">Oxidoreductase</keyword>
<organism evidence="6 7">
    <name type="scientific">Streptomyces pseudovenezuelae</name>
    <dbReference type="NCBI Taxonomy" id="67350"/>
    <lineage>
        <taxon>Bacteria</taxon>
        <taxon>Bacillati</taxon>
        <taxon>Actinomycetota</taxon>
        <taxon>Actinomycetes</taxon>
        <taxon>Kitasatosporales</taxon>
        <taxon>Streptomycetaceae</taxon>
        <taxon>Streptomyces</taxon>
        <taxon>Streptomyces aurantiacus group</taxon>
    </lineage>
</organism>
<evidence type="ECO:0000256" key="3">
    <source>
        <dbReference type="PROSITE-ProRule" id="PRU10007"/>
    </source>
</evidence>
<name>A0A101N1L0_9ACTN</name>
<dbReference type="CDD" id="cd07106">
    <property type="entry name" value="ALDH_AldA-AAD23400"/>
    <property type="match status" value="1"/>
</dbReference>
<comment type="similarity">
    <text evidence="1 4">Belongs to the aldehyde dehydrogenase family.</text>
</comment>
<evidence type="ECO:0000256" key="2">
    <source>
        <dbReference type="ARBA" id="ARBA00023002"/>
    </source>
</evidence>
<dbReference type="InterPro" id="IPR016162">
    <property type="entry name" value="Ald_DH_N"/>
</dbReference>
<comment type="caution">
    <text evidence="6">The sequence shown here is derived from an EMBL/GenBank/DDBJ whole genome shotgun (WGS) entry which is preliminary data.</text>
</comment>
<reference evidence="6 7" key="1">
    <citation type="submission" date="2015-10" db="EMBL/GenBank/DDBJ databases">
        <title>Draft genome sequence of Streptomyces pseudovenezuelae DSM 40212, type strain for the species Streptomyces pseudovenezuelae.</title>
        <authorList>
            <person name="Ruckert C."/>
            <person name="Winkler A."/>
            <person name="Kalinowski J."/>
            <person name="Kampfer P."/>
            <person name="Glaeser S."/>
        </authorList>
    </citation>
    <scope>NUCLEOTIDE SEQUENCE [LARGE SCALE GENOMIC DNA]</scope>
    <source>
        <strain evidence="6 7">DSM 40212</strain>
    </source>
</reference>
<dbReference type="InterPro" id="IPR044086">
    <property type="entry name" value="LUC3-like"/>
</dbReference>
<evidence type="ECO:0000313" key="7">
    <source>
        <dbReference type="Proteomes" id="UP000053039"/>
    </source>
</evidence>
<evidence type="ECO:0000259" key="5">
    <source>
        <dbReference type="Pfam" id="PF00171"/>
    </source>
</evidence>
<evidence type="ECO:0000256" key="1">
    <source>
        <dbReference type="ARBA" id="ARBA00009986"/>
    </source>
</evidence>
<dbReference type="RefSeq" id="WP_037940883.1">
    <property type="nucleotide sequence ID" value="NZ_KQ948150.1"/>
</dbReference>
<dbReference type="Proteomes" id="UP000053039">
    <property type="component" value="Unassembled WGS sequence"/>
</dbReference>
<dbReference type="Gene3D" id="3.40.605.10">
    <property type="entry name" value="Aldehyde Dehydrogenase, Chain A, domain 1"/>
    <property type="match status" value="1"/>
</dbReference>
<dbReference type="FunFam" id="3.40.309.10:FF:000009">
    <property type="entry name" value="Aldehyde dehydrogenase A"/>
    <property type="match status" value="1"/>
</dbReference>